<evidence type="ECO:0000313" key="3">
    <source>
        <dbReference type="Proteomes" id="UP001196413"/>
    </source>
</evidence>
<sequence length="95" mass="10797">MPASIRNACTVRPETATVVVVTDKPQRAKVQPDLQDSTKRTYDQAHDETLSERVRKESITDDHTPEYDDIQTARPHDISLVKSNPTELPRAQEEK</sequence>
<reference evidence="2" key="1">
    <citation type="submission" date="2021-06" db="EMBL/GenBank/DDBJ databases">
        <title>Parelaphostrongylus tenuis whole genome reference sequence.</title>
        <authorList>
            <person name="Garwood T.J."/>
            <person name="Larsen P.A."/>
            <person name="Fountain-Jones N.M."/>
            <person name="Garbe J.R."/>
            <person name="Macchietto M.G."/>
            <person name="Kania S.A."/>
            <person name="Gerhold R.W."/>
            <person name="Richards J.E."/>
            <person name="Wolf T.M."/>
        </authorList>
    </citation>
    <scope>NUCLEOTIDE SEQUENCE</scope>
    <source>
        <strain evidence="2">MNPRO001-30</strain>
        <tissue evidence="2">Meninges</tissue>
    </source>
</reference>
<gene>
    <name evidence="2" type="ORF">KIN20_010998</name>
</gene>
<dbReference type="EMBL" id="JAHQIW010001989">
    <property type="protein sequence ID" value="KAJ1354161.1"/>
    <property type="molecule type" value="Genomic_DNA"/>
</dbReference>
<dbReference type="AlphaFoldDB" id="A0AAD5QPJ3"/>
<feature type="compositionally biased region" description="Basic and acidic residues" evidence="1">
    <location>
        <begin position="36"/>
        <end position="66"/>
    </location>
</feature>
<protein>
    <submittedName>
        <fullName evidence="2">Uncharacterized protein</fullName>
    </submittedName>
</protein>
<keyword evidence="3" id="KW-1185">Reference proteome</keyword>
<comment type="caution">
    <text evidence="2">The sequence shown here is derived from an EMBL/GenBank/DDBJ whole genome shotgun (WGS) entry which is preliminary data.</text>
</comment>
<name>A0AAD5QPJ3_PARTN</name>
<organism evidence="2 3">
    <name type="scientific">Parelaphostrongylus tenuis</name>
    <name type="common">Meningeal worm</name>
    <dbReference type="NCBI Taxonomy" id="148309"/>
    <lineage>
        <taxon>Eukaryota</taxon>
        <taxon>Metazoa</taxon>
        <taxon>Ecdysozoa</taxon>
        <taxon>Nematoda</taxon>
        <taxon>Chromadorea</taxon>
        <taxon>Rhabditida</taxon>
        <taxon>Rhabditina</taxon>
        <taxon>Rhabditomorpha</taxon>
        <taxon>Strongyloidea</taxon>
        <taxon>Metastrongylidae</taxon>
        <taxon>Parelaphostrongylus</taxon>
    </lineage>
</organism>
<evidence type="ECO:0000313" key="2">
    <source>
        <dbReference type="EMBL" id="KAJ1354161.1"/>
    </source>
</evidence>
<proteinExistence type="predicted"/>
<accession>A0AAD5QPJ3</accession>
<evidence type="ECO:0000256" key="1">
    <source>
        <dbReference type="SAM" id="MobiDB-lite"/>
    </source>
</evidence>
<feature type="region of interest" description="Disordered" evidence="1">
    <location>
        <begin position="28"/>
        <end position="95"/>
    </location>
</feature>
<dbReference type="Proteomes" id="UP001196413">
    <property type="component" value="Unassembled WGS sequence"/>
</dbReference>